<evidence type="ECO:0000313" key="1">
    <source>
        <dbReference type="EMBL" id="ALC05688.1"/>
    </source>
</evidence>
<dbReference type="PATRIC" id="fig|931089.4.peg.1282"/>
<proteinExistence type="predicted"/>
<reference evidence="1 2" key="1">
    <citation type="submission" date="2014-08" db="EMBL/GenBank/DDBJ databases">
        <title>Complete genome sequence of Corynebacterium deserti GIMN1.010 (=DSM 45689), isolated from desert sand in western China.</title>
        <authorList>
            <person name="Ruckert C."/>
            <person name="Albersmeier A."/>
            <person name="Kalinowski J."/>
        </authorList>
    </citation>
    <scope>NUCLEOTIDE SEQUENCE [LARGE SCALE GENOMIC DNA]</scope>
    <source>
        <strain evidence="1 2">GIMN1.010</strain>
    </source>
</reference>
<sequence>MLRKSAEFSKVFLVSLEAWKNRDGVNGSVVEIEQEVEVVVLDAYGNRIVSDSDGAEKFLDKVSVDGVVVKRKIF</sequence>
<dbReference type="AlphaFoldDB" id="A0A0M4CJ34"/>
<protein>
    <submittedName>
        <fullName evidence="1">Uncharacterized protein</fullName>
    </submittedName>
</protein>
<name>A0A0M4CJ34_9CORY</name>
<dbReference type="KEGG" id="cdx:CDES_06330"/>
<accession>A0A0M4CJ34</accession>
<gene>
    <name evidence="1" type="ORF">CDES_06330</name>
</gene>
<organism evidence="1 2">
    <name type="scientific">Corynebacterium deserti GIMN1.010</name>
    <dbReference type="NCBI Taxonomy" id="931089"/>
    <lineage>
        <taxon>Bacteria</taxon>
        <taxon>Bacillati</taxon>
        <taxon>Actinomycetota</taxon>
        <taxon>Actinomycetes</taxon>
        <taxon>Mycobacteriales</taxon>
        <taxon>Corynebacteriaceae</taxon>
        <taxon>Corynebacterium</taxon>
    </lineage>
</organism>
<keyword evidence="2" id="KW-1185">Reference proteome</keyword>
<dbReference type="EMBL" id="CP009220">
    <property type="protein sequence ID" value="ALC05688.1"/>
    <property type="molecule type" value="Genomic_DNA"/>
</dbReference>
<evidence type="ECO:0000313" key="2">
    <source>
        <dbReference type="Proteomes" id="UP000068067"/>
    </source>
</evidence>
<dbReference type="Proteomes" id="UP000068067">
    <property type="component" value="Chromosome"/>
</dbReference>